<keyword evidence="1" id="KW-0812">Transmembrane</keyword>
<dbReference type="AlphaFoldDB" id="A9NGX7"/>
<proteinExistence type="predicted"/>
<dbReference type="GeneID" id="41339143"/>
<dbReference type="Proteomes" id="UP000008558">
    <property type="component" value="Chromosome"/>
</dbReference>
<keyword evidence="1" id="KW-1133">Transmembrane helix</keyword>
<reference evidence="2 3" key="1">
    <citation type="journal article" date="2011" name="J. Bacteriol.">
        <title>Complete genome and proteome of Acholeplasma laidlawii.</title>
        <authorList>
            <person name="Lazarev V.N."/>
            <person name="Levitskii S.A."/>
            <person name="Basovskii Y.I."/>
            <person name="Chukin M.M."/>
            <person name="Akopian T.A."/>
            <person name="Vereshchagin V.V."/>
            <person name="Kostrjukova E.S."/>
            <person name="Kovaleva G.Y."/>
            <person name="Kazanov M.D."/>
            <person name="Malko D.B."/>
            <person name="Vitreschak A.G."/>
            <person name="Sernova N.V."/>
            <person name="Gelfand M.S."/>
            <person name="Demina I.A."/>
            <person name="Serebryakova M.V."/>
            <person name="Galyamina M.A."/>
            <person name="Vtyurin N.N."/>
            <person name="Rogov S.I."/>
            <person name="Alexeev D.G."/>
            <person name="Ladygina V.G."/>
            <person name="Govorun V.M."/>
        </authorList>
    </citation>
    <scope>NUCLEOTIDE SEQUENCE [LARGE SCALE GENOMIC DNA]</scope>
    <source>
        <strain evidence="2 3">PG-8A</strain>
    </source>
</reference>
<dbReference type="STRING" id="441768.ACL_0997"/>
<protein>
    <submittedName>
        <fullName evidence="2">Hypothetical surface-anchored protein</fullName>
    </submittedName>
</protein>
<keyword evidence="1" id="KW-0472">Membrane</keyword>
<gene>
    <name evidence="2" type="ordered locus">ACL_0997</name>
</gene>
<keyword evidence="3" id="KW-1185">Reference proteome</keyword>
<evidence type="ECO:0000313" key="3">
    <source>
        <dbReference type="Proteomes" id="UP000008558"/>
    </source>
</evidence>
<dbReference type="HOGENOM" id="CLU_172298_0_0_14"/>
<feature type="transmembrane region" description="Helical" evidence="1">
    <location>
        <begin position="48"/>
        <end position="70"/>
    </location>
</feature>
<sequence>MKQIKTLNKVYHQKLSVEEAYQLLYNVKVKLKQTHFIKVKFRFKDHPIFTGIFSLFTILPIPTGLIKFFIKRKSLDNDFITNKDLIQLITSKHVYIEVDSKDAYIKIKTL</sequence>
<organism evidence="2 3">
    <name type="scientific">Acholeplasma laidlawii (strain PG-8A)</name>
    <dbReference type="NCBI Taxonomy" id="441768"/>
    <lineage>
        <taxon>Bacteria</taxon>
        <taxon>Bacillati</taxon>
        <taxon>Mycoplasmatota</taxon>
        <taxon>Mollicutes</taxon>
        <taxon>Acholeplasmatales</taxon>
        <taxon>Acholeplasmataceae</taxon>
        <taxon>Acholeplasma</taxon>
    </lineage>
</organism>
<accession>A9NGX7</accession>
<dbReference type="KEGG" id="acl:ACL_0997"/>
<evidence type="ECO:0000313" key="2">
    <source>
        <dbReference type="EMBL" id="ABX81607.1"/>
    </source>
</evidence>
<dbReference type="EMBL" id="CP000896">
    <property type="protein sequence ID" value="ABX81607.1"/>
    <property type="molecule type" value="Genomic_DNA"/>
</dbReference>
<evidence type="ECO:0000256" key="1">
    <source>
        <dbReference type="SAM" id="Phobius"/>
    </source>
</evidence>
<dbReference type="RefSeq" id="WP_012242938.1">
    <property type="nucleotide sequence ID" value="NC_010163.1"/>
</dbReference>
<name>A9NGX7_ACHLI</name>